<evidence type="ECO:0000313" key="12">
    <source>
        <dbReference type="EMBL" id="KAK4801172.1"/>
    </source>
</evidence>
<comment type="subunit">
    <text evidence="9">Component of the NDC80 complex.</text>
</comment>
<dbReference type="InterPro" id="IPR013255">
    <property type="entry name" value="Spc25_C"/>
</dbReference>
<sequence>MCLGWLRAHGKGLSGLVTCWQLRFDLSTHEATIRLDSGLVRSRFNPELSSLLEETGGMRVTGLNSKNSGGISLCYCDCEMQVKEDESTRKKMESLRLMCDKEIAIHQRQVETFASSFFISLESMKDKSQETIQCQGRLSELKRSLKEAENELVGALAAKTRSEAKRMAILELISAVRTRVEEHKRVMQEQKARRDEYAAIISRESLDLAAAEENNGQETKLKEDVQEAISWYNRVLCLRIEGGSGVKFMFNNVDMKRPDAVFSFTIHHANDTYTLLQCDPPVDSTKELVLQLNKSNDLYKFVRIMRRKFQQAAKEEFYKKILYLVK</sequence>
<comment type="similarity">
    <text evidence="2 9">Belongs to the SPC25 family.</text>
</comment>
<evidence type="ECO:0000256" key="8">
    <source>
        <dbReference type="ARBA" id="ARBA00023328"/>
    </source>
</evidence>
<keyword evidence="13" id="KW-1185">Reference proteome</keyword>
<dbReference type="AlphaFoldDB" id="A0AAN7MKT6"/>
<comment type="caution">
    <text evidence="12">The sequence shown here is derived from an EMBL/GenBank/DDBJ whole genome shotgun (WGS) entry which is preliminary data.</text>
</comment>
<dbReference type="GO" id="GO:0031262">
    <property type="term" value="C:Ndc80 complex"/>
    <property type="evidence" value="ECO:0007669"/>
    <property type="project" value="InterPro"/>
</dbReference>
<evidence type="ECO:0000256" key="2">
    <source>
        <dbReference type="ARBA" id="ARBA00006379"/>
    </source>
</evidence>
<evidence type="ECO:0000256" key="10">
    <source>
        <dbReference type="SAM" id="Coils"/>
    </source>
</evidence>
<keyword evidence="7 9" id="KW-0131">Cell cycle</keyword>
<dbReference type="PANTHER" id="PTHR14281:SF0">
    <property type="entry name" value="KINETOCHORE PROTEIN SPC25"/>
    <property type="match status" value="1"/>
</dbReference>
<keyword evidence="5 9" id="KW-0498">Mitosis</keyword>
<dbReference type="InterPro" id="IPR045143">
    <property type="entry name" value="Spc25"/>
</dbReference>
<dbReference type="GO" id="GO:0007059">
    <property type="term" value="P:chromosome segregation"/>
    <property type="evidence" value="ECO:0007669"/>
    <property type="project" value="InterPro"/>
</dbReference>
<accession>A0AAN7MKT6</accession>
<proteinExistence type="inferred from homology"/>
<dbReference type="EMBL" id="JAXQNO010000003">
    <property type="protein sequence ID" value="KAK4801172.1"/>
    <property type="molecule type" value="Genomic_DNA"/>
</dbReference>
<keyword evidence="6 10" id="KW-0175">Coiled coil</keyword>
<evidence type="ECO:0000313" key="13">
    <source>
        <dbReference type="Proteomes" id="UP001346149"/>
    </source>
</evidence>
<comment type="subcellular location">
    <subcellularLocation>
        <location evidence="1">Chromosome</location>
        <location evidence="1">Centromere</location>
    </subcellularLocation>
    <subcellularLocation>
        <location evidence="9">Nucleus</location>
    </subcellularLocation>
    <subcellularLocation>
        <location evidence="9">Chromosome</location>
        <location evidence="9">Centromere</location>
        <location evidence="9">Kinetochore</location>
    </subcellularLocation>
</comment>
<dbReference type="Gene3D" id="3.30.457.50">
    <property type="entry name" value="Chromosome segregation protein Spc25"/>
    <property type="match status" value="1"/>
</dbReference>
<evidence type="ECO:0000256" key="3">
    <source>
        <dbReference type="ARBA" id="ARBA00022454"/>
    </source>
</evidence>
<reference evidence="12 13" key="1">
    <citation type="journal article" date="2023" name="Hortic Res">
        <title>Pangenome of water caltrop reveals structural variations and asymmetric subgenome divergence after allopolyploidization.</title>
        <authorList>
            <person name="Zhang X."/>
            <person name="Chen Y."/>
            <person name="Wang L."/>
            <person name="Yuan Y."/>
            <person name="Fang M."/>
            <person name="Shi L."/>
            <person name="Lu R."/>
            <person name="Comes H.P."/>
            <person name="Ma Y."/>
            <person name="Chen Y."/>
            <person name="Huang G."/>
            <person name="Zhou Y."/>
            <person name="Zheng Z."/>
            <person name="Qiu Y."/>
        </authorList>
    </citation>
    <scope>NUCLEOTIDE SEQUENCE [LARGE SCALE GENOMIC DNA]</scope>
    <source>
        <strain evidence="12">F231</strain>
    </source>
</reference>
<dbReference type="PANTHER" id="PTHR14281">
    <property type="entry name" value="KINETOCHORE PROTEIN SPC25-RELATED"/>
    <property type="match status" value="1"/>
</dbReference>
<dbReference type="Proteomes" id="UP001346149">
    <property type="component" value="Unassembled WGS sequence"/>
</dbReference>
<dbReference type="FunFam" id="3.30.457.50:FF:000001">
    <property type="entry name" value="Probable kinetochore protein spc25"/>
    <property type="match status" value="1"/>
</dbReference>
<keyword evidence="3 9" id="KW-0158">Chromosome</keyword>
<feature type="domain" description="Chromosome segregation protein Spc25 C-terminal" evidence="11">
    <location>
        <begin position="243"/>
        <end position="310"/>
    </location>
</feature>
<dbReference type="CDD" id="cd23784">
    <property type="entry name" value="RWD_Spc25"/>
    <property type="match status" value="1"/>
</dbReference>
<evidence type="ECO:0000256" key="9">
    <source>
        <dbReference type="RuleBase" id="RU367150"/>
    </source>
</evidence>
<dbReference type="Pfam" id="PF08234">
    <property type="entry name" value="Spindle_Spc25"/>
    <property type="match status" value="1"/>
</dbReference>
<evidence type="ECO:0000259" key="11">
    <source>
        <dbReference type="Pfam" id="PF08234"/>
    </source>
</evidence>
<dbReference type="GO" id="GO:0005634">
    <property type="term" value="C:nucleus"/>
    <property type="evidence" value="ECO:0007669"/>
    <property type="project" value="UniProtKB-SubCell"/>
</dbReference>
<comment type="function">
    <text evidence="9">Acts as a component of the essential kinetochore-associated NDC80 complex, which is required for chromosome segregation and spindle checkpoint activity.</text>
</comment>
<keyword evidence="9" id="KW-0995">Kinetochore</keyword>
<organism evidence="12 13">
    <name type="scientific">Trapa natans</name>
    <name type="common">Water chestnut</name>
    <dbReference type="NCBI Taxonomy" id="22666"/>
    <lineage>
        <taxon>Eukaryota</taxon>
        <taxon>Viridiplantae</taxon>
        <taxon>Streptophyta</taxon>
        <taxon>Embryophyta</taxon>
        <taxon>Tracheophyta</taxon>
        <taxon>Spermatophyta</taxon>
        <taxon>Magnoliopsida</taxon>
        <taxon>eudicotyledons</taxon>
        <taxon>Gunneridae</taxon>
        <taxon>Pentapetalae</taxon>
        <taxon>rosids</taxon>
        <taxon>malvids</taxon>
        <taxon>Myrtales</taxon>
        <taxon>Lythraceae</taxon>
        <taxon>Trapa</taxon>
    </lineage>
</organism>
<keyword evidence="9" id="KW-0539">Nucleus</keyword>
<evidence type="ECO:0000256" key="6">
    <source>
        <dbReference type="ARBA" id="ARBA00023054"/>
    </source>
</evidence>
<name>A0AAN7MKT6_TRANT</name>
<evidence type="ECO:0000256" key="1">
    <source>
        <dbReference type="ARBA" id="ARBA00004584"/>
    </source>
</evidence>
<evidence type="ECO:0000256" key="5">
    <source>
        <dbReference type="ARBA" id="ARBA00022776"/>
    </source>
</evidence>
<evidence type="ECO:0000256" key="4">
    <source>
        <dbReference type="ARBA" id="ARBA00022618"/>
    </source>
</evidence>
<gene>
    <name evidence="12" type="ORF">SAY86_021659</name>
</gene>
<protein>
    <recommendedName>
        <fullName evidence="9">Kinetochore protein SPC25</fullName>
    </recommendedName>
</protein>
<keyword evidence="8 9" id="KW-0137">Centromere</keyword>
<feature type="coiled-coil region" evidence="10">
    <location>
        <begin position="131"/>
        <end position="228"/>
    </location>
</feature>
<dbReference type="GO" id="GO:0051301">
    <property type="term" value="P:cell division"/>
    <property type="evidence" value="ECO:0007669"/>
    <property type="project" value="UniProtKB-UniRule"/>
</dbReference>
<evidence type="ECO:0000256" key="7">
    <source>
        <dbReference type="ARBA" id="ARBA00023306"/>
    </source>
</evidence>
<keyword evidence="4 9" id="KW-0132">Cell division</keyword>